<proteinExistence type="predicted"/>
<protein>
    <submittedName>
        <fullName evidence="1">Uncharacterized protein</fullName>
    </submittedName>
</protein>
<dbReference type="Proteomes" id="UP001296993">
    <property type="component" value="Unassembled WGS sequence"/>
</dbReference>
<name>A0ABS4XAX7_9MICC</name>
<evidence type="ECO:0000313" key="1">
    <source>
        <dbReference type="EMBL" id="MBP2385403.1"/>
    </source>
</evidence>
<gene>
    <name evidence="1" type="ORF">JOF47_000914</name>
</gene>
<dbReference type="RefSeq" id="WP_209996219.1">
    <property type="nucleotide sequence ID" value="NZ_BAAAJY010000015.1"/>
</dbReference>
<reference evidence="1 2" key="1">
    <citation type="submission" date="2021-03" db="EMBL/GenBank/DDBJ databases">
        <title>Sequencing the genomes of 1000 actinobacteria strains.</title>
        <authorList>
            <person name="Klenk H.-P."/>
        </authorList>
    </citation>
    <scope>NUCLEOTIDE SEQUENCE [LARGE SCALE GENOMIC DNA]</scope>
    <source>
        <strain evidence="1 2">DSM 15797</strain>
    </source>
</reference>
<evidence type="ECO:0000313" key="2">
    <source>
        <dbReference type="Proteomes" id="UP001296993"/>
    </source>
</evidence>
<accession>A0ABS4XAX7</accession>
<comment type="caution">
    <text evidence="1">The sequence shown here is derived from an EMBL/GenBank/DDBJ whole genome shotgun (WGS) entry which is preliminary data.</text>
</comment>
<sequence>MRIEDWWPRLDPETRQWMIDNNGDAVPPEILGRIMSVAGKSTARDSWAGADDAEGFFLSDTAVDWIEETANGESSDR</sequence>
<dbReference type="EMBL" id="JAGIOF010000001">
    <property type="protein sequence ID" value="MBP2385403.1"/>
    <property type="molecule type" value="Genomic_DNA"/>
</dbReference>
<keyword evidence="2" id="KW-1185">Reference proteome</keyword>
<organism evidence="1 2">
    <name type="scientific">Paeniglutamicibacter kerguelensis</name>
    <dbReference type="NCBI Taxonomy" id="254788"/>
    <lineage>
        <taxon>Bacteria</taxon>
        <taxon>Bacillati</taxon>
        <taxon>Actinomycetota</taxon>
        <taxon>Actinomycetes</taxon>
        <taxon>Micrococcales</taxon>
        <taxon>Micrococcaceae</taxon>
        <taxon>Paeniglutamicibacter</taxon>
    </lineage>
</organism>